<gene>
    <name evidence="12" type="ORF">FE784_20595</name>
</gene>
<evidence type="ECO:0000313" key="12">
    <source>
        <dbReference type="EMBL" id="TNJ64370.1"/>
    </source>
</evidence>
<feature type="domain" description="ABC transmembrane type-1" evidence="11">
    <location>
        <begin position="36"/>
        <end position="318"/>
    </location>
</feature>
<feature type="transmembrane region" description="Helical" evidence="9">
    <location>
        <begin position="158"/>
        <end position="187"/>
    </location>
</feature>
<accession>A0A5C4T6T1</accession>
<dbReference type="GO" id="GO:0005524">
    <property type="term" value="F:ATP binding"/>
    <property type="evidence" value="ECO:0007669"/>
    <property type="project" value="UniProtKB-KW"/>
</dbReference>
<dbReference type="PROSITE" id="PS00211">
    <property type="entry name" value="ABC_TRANSPORTER_1"/>
    <property type="match status" value="1"/>
</dbReference>
<name>A0A5C4T6T1_9BACL</name>
<dbReference type="PROSITE" id="PS50929">
    <property type="entry name" value="ABC_TM1F"/>
    <property type="match status" value="1"/>
</dbReference>
<evidence type="ECO:0000313" key="13">
    <source>
        <dbReference type="Proteomes" id="UP000307943"/>
    </source>
</evidence>
<feature type="transmembrane region" description="Helical" evidence="9">
    <location>
        <begin position="71"/>
        <end position="89"/>
    </location>
</feature>
<dbReference type="Pfam" id="PF00005">
    <property type="entry name" value="ABC_tran"/>
    <property type="match status" value="1"/>
</dbReference>
<evidence type="ECO:0000256" key="7">
    <source>
        <dbReference type="ARBA" id="ARBA00022989"/>
    </source>
</evidence>
<dbReference type="PANTHER" id="PTHR43394:SF1">
    <property type="entry name" value="ATP-BINDING CASSETTE SUB-FAMILY B MEMBER 10, MITOCHONDRIAL"/>
    <property type="match status" value="1"/>
</dbReference>
<dbReference type="Gene3D" id="1.20.1560.10">
    <property type="entry name" value="ABC transporter type 1, transmembrane domain"/>
    <property type="match status" value="1"/>
</dbReference>
<dbReference type="InterPro" id="IPR003439">
    <property type="entry name" value="ABC_transporter-like_ATP-bd"/>
</dbReference>
<evidence type="ECO:0000256" key="8">
    <source>
        <dbReference type="ARBA" id="ARBA00023136"/>
    </source>
</evidence>
<evidence type="ECO:0000256" key="5">
    <source>
        <dbReference type="ARBA" id="ARBA00022741"/>
    </source>
</evidence>
<dbReference type="InterPro" id="IPR036640">
    <property type="entry name" value="ABC1_TM_sf"/>
</dbReference>
<dbReference type="Proteomes" id="UP000307943">
    <property type="component" value="Unassembled WGS sequence"/>
</dbReference>
<dbReference type="InterPro" id="IPR027417">
    <property type="entry name" value="P-loop_NTPase"/>
</dbReference>
<keyword evidence="2" id="KW-0813">Transport</keyword>
<comment type="subcellular location">
    <subcellularLocation>
        <location evidence="1">Cell membrane</location>
        <topology evidence="1">Multi-pass membrane protein</topology>
    </subcellularLocation>
</comment>
<dbReference type="OrthoDB" id="9770415at2"/>
<keyword evidence="6 12" id="KW-0067">ATP-binding</keyword>
<keyword evidence="13" id="KW-1185">Reference proteome</keyword>
<dbReference type="GO" id="GO:0015421">
    <property type="term" value="F:ABC-type oligopeptide transporter activity"/>
    <property type="evidence" value="ECO:0007669"/>
    <property type="project" value="TreeGrafter"/>
</dbReference>
<dbReference type="AlphaFoldDB" id="A0A5C4T6T1"/>
<organism evidence="12 13">
    <name type="scientific">Paenibacillus hemerocallicola</name>
    <dbReference type="NCBI Taxonomy" id="1172614"/>
    <lineage>
        <taxon>Bacteria</taxon>
        <taxon>Bacillati</taxon>
        <taxon>Bacillota</taxon>
        <taxon>Bacilli</taxon>
        <taxon>Bacillales</taxon>
        <taxon>Paenibacillaceae</taxon>
        <taxon>Paenibacillus</taxon>
    </lineage>
</organism>
<dbReference type="SMART" id="SM00382">
    <property type="entry name" value="AAA"/>
    <property type="match status" value="1"/>
</dbReference>
<dbReference type="GO" id="GO:0016887">
    <property type="term" value="F:ATP hydrolysis activity"/>
    <property type="evidence" value="ECO:0007669"/>
    <property type="project" value="InterPro"/>
</dbReference>
<keyword evidence="5" id="KW-0547">Nucleotide-binding</keyword>
<evidence type="ECO:0000256" key="9">
    <source>
        <dbReference type="SAM" id="Phobius"/>
    </source>
</evidence>
<dbReference type="InterPro" id="IPR003593">
    <property type="entry name" value="AAA+_ATPase"/>
</dbReference>
<dbReference type="CDD" id="cd07346">
    <property type="entry name" value="ABC_6TM_exporters"/>
    <property type="match status" value="1"/>
</dbReference>
<dbReference type="FunFam" id="3.40.50.300:FF:000221">
    <property type="entry name" value="Multidrug ABC transporter ATP-binding protein"/>
    <property type="match status" value="1"/>
</dbReference>
<dbReference type="InterPro" id="IPR011527">
    <property type="entry name" value="ABC1_TM_dom"/>
</dbReference>
<feature type="domain" description="ABC transporter" evidence="10">
    <location>
        <begin position="349"/>
        <end position="584"/>
    </location>
</feature>
<dbReference type="InterPro" id="IPR017871">
    <property type="entry name" value="ABC_transporter-like_CS"/>
</dbReference>
<reference evidence="12 13" key="1">
    <citation type="submission" date="2019-05" db="EMBL/GenBank/DDBJ databases">
        <title>We sequenced the genome of Paenibacillus hemerocallicola KCTC 33185 for further insight into its adaptation and study the phylogeny of Paenibacillus.</title>
        <authorList>
            <person name="Narsing Rao M.P."/>
        </authorList>
    </citation>
    <scope>NUCLEOTIDE SEQUENCE [LARGE SCALE GENOMIC DNA]</scope>
    <source>
        <strain evidence="12 13">KCTC 33185</strain>
    </source>
</reference>
<dbReference type="PANTHER" id="PTHR43394">
    <property type="entry name" value="ATP-DEPENDENT PERMEASE MDL1, MITOCHONDRIAL"/>
    <property type="match status" value="1"/>
</dbReference>
<dbReference type="SUPFAM" id="SSF52540">
    <property type="entry name" value="P-loop containing nucleoside triphosphate hydrolases"/>
    <property type="match status" value="1"/>
</dbReference>
<evidence type="ECO:0000256" key="6">
    <source>
        <dbReference type="ARBA" id="ARBA00022840"/>
    </source>
</evidence>
<evidence type="ECO:0000256" key="1">
    <source>
        <dbReference type="ARBA" id="ARBA00004651"/>
    </source>
</evidence>
<dbReference type="GO" id="GO:0005886">
    <property type="term" value="C:plasma membrane"/>
    <property type="evidence" value="ECO:0007669"/>
    <property type="project" value="UniProtKB-SubCell"/>
</dbReference>
<dbReference type="PROSITE" id="PS50893">
    <property type="entry name" value="ABC_TRANSPORTER_2"/>
    <property type="match status" value="1"/>
</dbReference>
<evidence type="ECO:0000259" key="10">
    <source>
        <dbReference type="PROSITE" id="PS50893"/>
    </source>
</evidence>
<protein>
    <submittedName>
        <fullName evidence="12">ABC transporter ATP-binding protein</fullName>
    </submittedName>
</protein>
<proteinExistence type="predicted"/>
<dbReference type="SUPFAM" id="SSF90123">
    <property type="entry name" value="ABC transporter transmembrane region"/>
    <property type="match status" value="1"/>
</dbReference>
<keyword evidence="8 9" id="KW-0472">Membrane</keyword>
<keyword evidence="3" id="KW-1003">Cell membrane</keyword>
<keyword evidence="7 9" id="KW-1133">Transmembrane helix</keyword>
<sequence length="592" mass="65990">MKGKRNASTDVVPADGRMTNIGWLISVSRAIRGGLLLGLLLVAGKTVANLALTGVQKWIIDDIFLGQNYGLLWPVMFGFALAIVAYNAFHAMGDLTLTKHSYRLSRSLTETFLQTVHRLPADTLQNERTGKLVNHVTGDIQSVASIYSGSLSNGVQQVIGAAMLIVVVAYASPVILISVLAVGALYIPLGKYFGPRLKAASKEVQSGRSDLVVYFEEGVASTREVIAFDRVSWEKRRYGEWFAVFFEKVMKEGKLVNRHLLWSDPLRWGVRLFVLGYGGYEVMRGNLTLGLFVVVYQFSTQLMESVYGIYQFITGLTGRMASVERLREVLDRAQISEGTERLPGRIRQIAFQKVCFRYSEETPLVLDHLTMTLPLQRKIAFVGSSGGGKSTIAQLLIRFREPDSGAISVDGFPLHNIHRQQWTERVAIVFQEPYLFPDTIRANLLMGDEQMDESQMKEACRVACIDDWIEALPLGYDTVLGERGITLSGGQRQRIALARAIARQPDILILDEATSALDLETERNVMARLDACRKERTTIVIAHRLSTIQNADVIYVMDSGKIAEQGTHEQLLAQRGVYESLQNVQPQWEKGA</sequence>
<dbReference type="RefSeq" id="WP_139604116.1">
    <property type="nucleotide sequence ID" value="NZ_VDCQ01000030.1"/>
</dbReference>
<feature type="transmembrane region" description="Helical" evidence="9">
    <location>
        <begin position="35"/>
        <end position="59"/>
    </location>
</feature>
<dbReference type="EMBL" id="VDCQ01000030">
    <property type="protein sequence ID" value="TNJ64370.1"/>
    <property type="molecule type" value="Genomic_DNA"/>
</dbReference>
<evidence type="ECO:0000256" key="3">
    <source>
        <dbReference type="ARBA" id="ARBA00022475"/>
    </source>
</evidence>
<dbReference type="Gene3D" id="3.40.50.300">
    <property type="entry name" value="P-loop containing nucleotide triphosphate hydrolases"/>
    <property type="match status" value="1"/>
</dbReference>
<dbReference type="InterPro" id="IPR039421">
    <property type="entry name" value="Type_1_exporter"/>
</dbReference>
<keyword evidence="4 9" id="KW-0812">Transmembrane</keyword>
<evidence type="ECO:0000256" key="4">
    <source>
        <dbReference type="ARBA" id="ARBA00022692"/>
    </source>
</evidence>
<evidence type="ECO:0000259" key="11">
    <source>
        <dbReference type="PROSITE" id="PS50929"/>
    </source>
</evidence>
<dbReference type="Pfam" id="PF00664">
    <property type="entry name" value="ABC_membrane"/>
    <property type="match status" value="1"/>
</dbReference>
<comment type="caution">
    <text evidence="12">The sequence shown here is derived from an EMBL/GenBank/DDBJ whole genome shotgun (WGS) entry which is preliminary data.</text>
</comment>
<evidence type="ECO:0000256" key="2">
    <source>
        <dbReference type="ARBA" id="ARBA00022448"/>
    </source>
</evidence>